<comment type="caution">
    <text evidence="1">The sequence shown here is derived from an EMBL/GenBank/DDBJ whole genome shotgun (WGS) entry which is preliminary data.</text>
</comment>
<accession>A0ACC1K462</accession>
<organism evidence="1 2">
    <name type="scientific">Coemansia nantahalensis</name>
    <dbReference type="NCBI Taxonomy" id="2789366"/>
    <lineage>
        <taxon>Eukaryota</taxon>
        <taxon>Fungi</taxon>
        <taxon>Fungi incertae sedis</taxon>
        <taxon>Zoopagomycota</taxon>
        <taxon>Kickxellomycotina</taxon>
        <taxon>Kickxellomycetes</taxon>
        <taxon>Kickxellales</taxon>
        <taxon>Kickxellaceae</taxon>
        <taxon>Coemansia</taxon>
    </lineage>
</organism>
<protein>
    <submittedName>
        <fullName evidence="1">Uncharacterized protein</fullName>
    </submittedName>
</protein>
<reference evidence="1" key="1">
    <citation type="submission" date="2022-07" db="EMBL/GenBank/DDBJ databases">
        <title>Phylogenomic reconstructions and comparative analyses of Kickxellomycotina fungi.</title>
        <authorList>
            <person name="Reynolds N.K."/>
            <person name="Stajich J.E."/>
            <person name="Barry K."/>
            <person name="Grigoriev I.V."/>
            <person name="Crous P."/>
            <person name="Smith M.E."/>
        </authorList>
    </citation>
    <scope>NUCLEOTIDE SEQUENCE</scope>
    <source>
        <strain evidence="1">CBS 109366</strain>
    </source>
</reference>
<name>A0ACC1K462_9FUNG</name>
<keyword evidence="2" id="KW-1185">Reference proteome</keyword>
<dbReference type="EMBL" id="JANBUJ010000256">
    <property type="protein sequence ID" value="KAJ2773214.1"/>
    <property type="molecule type" value="Genomic_DNA"/>
</dbReference>
<dbReference type="Proteomes" id="UP001140234">
    <property type="component" value="Unassembled WGS sequence"/>
</dbReference>
<gene>
    <name evidence="1" type="ORF">IWQ57_001407</name>
</gene>
<sequence>MIWDLVGKCVGEIRKRGFVPAENPKCVSTIYADRRDVLYGQGVTPYVSDLYTRGQTLVLVKSKYSGGELRFKVATDQGRLKAYKRYMDGY</sequence>
<proteinExistence type="predicted"/>
<evidence type="ECO:0000313" key="1">
    <source>
        <dbReference type="EMBL" id="KAJ2773214.1"/>
    </source>
</evidence>
<feature type="non-terminal residue" evidence="1">
    <location>
        <position position="90"/>
    </location>
</feature>
<evidence type="ECO:0000313" key="2">
    <source>
        <dbReference type="Proteomes" id="UP001140234"/>
    </source>
</evidence>